<dbReference type="InterPro" id="IPR050776">
    <property type="entry name" value="Ank_Repeat/CDKN_Inhibitor"/>
</dbReference>
<organism evidence="4 5">
    <name type="scientific">Dispira parvispora</name>
    <dbReference type="NCBI Taxonomy" id="1520584"/>
    <lineage>
        <taxon>Eukaryota</taxon>
        <taxon>Fungi</taxon>
        <taxon>Fungi incertae sedis</taxon>
        <taxon>Zoopagomycota</taxon>
        <taxon>Kickxellomycotina</taxon>
        <taxon>Dimargaritomycetes</taxon>
        <taxon>Dimargaritales</taxon>
        <taxon>Dimargaritaceae</taxon>
        <taxon>Dispira</taxon>
    </lineage>
</organism>
<dbReference type="PANTHER" id="PTHR24201">
    <property type="entry name" value="ANK_REP_REGION DOMAIN-CONTAINING PROTEIN"/>
    <property type="match status" value="1"/>
</dbReference>
<evidence type="ECO:0000256" key="2">
    <source>
        <dbReference type="ARBA" id="ARBA00023043"/>
    </source>
</evidence>
<name>A0A9W8AUP2_9FUNG</name>
<gene>
    <name evidence="4" type="ORF">IWQ62_003515</name>
</gene>
<dbReference type="SMART" id="SM00248">
    <property type="entry name" value="ANK"/>
    <property type="match status" value="2"/>
</dbReference>
<keyword evidence="2 3" id="KW-0040">ANK repeat</keyword>
<keyword evidence="5" id="KW-1185">Reference proteome</keyword>
<evidence type="ECO:0000313" key="4">
    <source>
        <dbReference type="EMBL" id="KAJ1962477.1"/>
    </source>
</evidence>
<dbReference type="PROSITE" id="PS50297">
    <property type="entry name" value="ANK_REP_REGION"/>
    <property type="match status" value="1"/>
</dbReference>
<dbReference type="PROSITE" id="PS50088">
    <property type="entry name" value="ANK_REPEAT"/>
    <property type="match status" value="1"/>
</dbReference>
<comment type="caution">
    <text evidence="4">The sequence shown here is derived from an EMBL/GenBank/DDBJ whole genome shotgun (WGS) entry which is preliminary data.</text>
</comment>
<dbReference type="OrthoDB" id="19174at2759"/>
<evidence type="ECO:0000313" key="5">
    <source>
        <dbReference type="Proteomes" id="UP001150925"/>
    </source>
</evidence>
<accession>A0A9W8AUP2</accession>
<dbReference type="EMBL" id="JANBPY010000958">
    <property type="protein sequence ID" value="KAJ1962477.1"/>
    <property type="molecule type" value="Genomic_DNA"/>
</dbReference>
<dbReference type="InterPro" id="IPR002110">
    <property type="entry name" value="Ankyrin_rpt"/>
</dbReference>
<dbReference type="GO" id="GO:0005634">
    <property type="term" value="C:nucleus"/>
    <property type="evidence" value="ECO:0007669"/>
    <property type="project" value="TreeGrafter"/>
</dbReference>
<dbReference type="PANTHER" id="PTHR24201:SF2">
    <property type="entry name" value="ANKYRIN REPEAT DOMAIN-CONTAINING PROTEIN 42"/>
    <property type="match status" value="1"/>
</dbReference>
<reference evidence="4" key="1">
    <citation type="submission" date="2022-07" db="EMBL/GenBank/DDBJ databases">
        <title>Phylogenomic reconstructions and comparative analyses of Kickxellomycotina fungi.</title>
        <authorList>
            <person name="Reynolds N.K."/>
            <person name="Stajich J.E."/>
            <person name="Barry K."/>
            <person name="Grigoriev I.V."/>
            <person name="Crous P."/>
            <person name="Smith M.E."/>
        </authorList>
    </citation>
    <scope>NUCLEOTIDE SEQUENCE</scope>
    <source>
        <strain evidence="4">RSA 1196</strain>
    </source>
</reference>
<dbReference type="Gene3D" id="1.25.40.20">
    <property type="entry name" value="Ankyrin repeat-containing domain"/>
    <property type="match status" value="1"/>
</dbReference>
<dbReference type="SUPFAM" id="SSF48403">
    <property type="entry name" value="Ankyrin repeat"/>
    <property type="match status" value="1"/>
</dbReference>
<feature type="repeat" description="ANK" evidence="3">
    <location>
        <begin position="35"/>
        <end position="67"/>
    </location>
</feature>
<evidence type="ECO:0000256" key="3">
    <source>
        <dbReference type="PROSITE-ProRule" id="PRU00023"/>
    </source>
</evidence>
<keyword evidence="1" id="KW-0677">Repeat</keyword>
<dbReference type="Proteomes" id="UP001150925">
    <property type="component" value="Unassembled WGS sequence"/>
</dbReference>
<dbReference type="Pfam" id="PF13857">
    <property type="entry name" value="Ank_5"/>
    <property type="match status" value="1"/>
</dbReference>
<proteinExistence type="predicted"/>
<dbReference type="AlphaFoldDB" id="A0A9W8AUP2"/>
<evidence type="ECO:0008006" key="6">
    <source>
        <dbReference type="Google" id="ProtNLM"/>
    </source>
</evidence>
<protein>
    <recommendedName>
        <fullName evidence="6">Ankyrin</fullName>
    </recommendedName>
</protein>
<dbReference type="InterPro" id="IPR036770">
    <property type="entry name" value="Ankyrin_rpt-contain_sf"/>
</dbReference>
<evidence type="ECO:0000256" key="1">
    <source>
        <dbReference type="ARBA" id="ARBA00022737"/>
    </source>
</evidence>
<sequence>MAPKNIWIAASEGNLQRVMELIETDHVSVNAQDENGYSPLHAAISYNYYDLADYLLKNGADPNIMDTDRDTPLFVCETVGCARLLVDRGAQVNHRNDEQQAAYEVAAEEEHLEVANFLRQLVNLPALPETTTEVGEEDDPNDYRVEIPLPNSAAESSTMADLMQNSEVPNDSQLRAVATQMVLDSLNKGNNIS</sequence>